<keyword evidence="4" id="KW-1185">Reference proteome</keyword>
<dbReference type="PANTHER" id="PTHR31084:SF0">
    <property type="entry name" value="ALPHA-L-FUCOSIDASE 2"/>
    <property type="match status" value="1"/>
</dbReference>
<accession>A0A5C6EAC4</accession>
<evidence type="ECO:0000313" key="3">
    <source>
        <dbReference type="EMBL" id="TWU45444.1"/>
    </source>
</evidence>
<dbReference type="AlphaFoldDB" id="A0A5C6EAC4"/>
<feature type="domain" description="Glycosyl hydrolase family 95 catalytic" evidence="2">
    <location>
        <begin position="3"/>
        <end position="214"/>
    </location>
</feature>
<dbReference type="Pfam" id="PF22124">
    <property type="entry name" value="Glyco_hydro_95_cat"/>
    <property type="match status" value="1"/>
</dbReference>
<dbReference type="GO" id="GO:0005975">
    <property type="term" value="P:carbohydrate metabolic process"/>
    <property type="evidence" value="ECO:0007669"/>
    <property type="project" value="InterPro"/>
</dbReference>
<protein>
    <recommendedName>
        <fullName evidence="2">Glycosyl hydrolase family 95 catalytic domain-containing protein</fullName>
    </recommendedName>
</protein>
<comment type="caution">
    <text evidence="3">The sequence shown here is derived from an EMBL/GenBank/DDBJ whole genome shotgun (WGS) entry which is preliminary data.</text>
</comment>
<organism evidence="3 4">
    <name type="scientific">Novipirellula aureliae</name>
    <dbReference type="NCBI Taxonomy" id="2527966"/>
    <lineage>
        <taxon>Bacteria</taxon>
        <taxon>Pseudomonadati</taxon>
        <taxon>Planctomycetota</taxon>
        <taxon>Planctomycetia</taxon>
        <taxon>Pirellulales</taxon>
        <taxon>Pirellulaceae</taxon>
        <taxon>Novipirellula</taxon>
    </lineage>
</organism>
<proteinExistence type="predicted"/>
<evidence type="ECO:0000256" key="1">
    <source>
        <dbReference type="SAM" id="MobiDB-lite"/>
    </source>
</evidence>
<evidence type="ECO:0000313" key="4">
    <source>
        <dbReference type="Proteomes" id="UP000315471"/>
    </source>
</evidence>
<dbReference type="GO" id="GO:0004560">
    <property type="term" value="F:alpha-L-fucosidase activity"/>
    <property type="evidence" value="ECO:0007669"/>
    <property type="project" value="TreeGrafter"/>
</dbReference>
<feature type="region of interest" description="Disordered" evidence="1">
    <location>
        <begin position="280"/>
        <end position="300"/>
    </location>
</feature>
<reference evidence="3 4" key="1">
    <citation type="submission" date="2019-02" db="EMBL/GenBank/DDBJ databases">
        <title>Deep-cultivation of Planctomycetes and their phenomic and genomic characterization uncovers novel biology.</title>
        <authorList>
            <person name="Wiegand S."/>
            <person name="Jogler M."/>
            <person name="Boedeker C."/>
            <person name="Pinto D."/>
            <person name="Vollmers J."/>
            <person name="Rivas-Marin E."/>
            <person name="Kohn T."/>
            <person name="Peeters S.H."/>
            <person name="Heuer A."/>
            <person name="Rast P."/>
            <person name="Oberbeckmann S."/>
            <person name="Bunk B."/>
            <person name="Jeske O."/>
            <person name="Meyerdierks A."/>
            <person name="Storesund J.E."/>
            <person name="Kallscheuer N."/>
            <person name="Luecker S."/>
            <person name="Lage O.M."/>
            <person name="Pohl T."/>
            <person name="Merkel B.J."/>
            <person name="Hornburger P."/>
            <person name="Mueller R.-W."/>
            <person name="Bruemmer F."/>
            <person name="Labrenz M."/>
            <person name="Spormann A.M."/>
            <person name="Op Den Camp H."/>
            <person name="Overmann J."/>
            <person name="Amann R."/>
            <person name="Jetten M.S.M."/>
            <person name="Mascher T."/>
            <person name="Medema M.H."/>
            <person name="Devos D.P."/>
            <person name="Kaster A.-K."/>
            <person name="Ovreas L."/>
            <person name="Rohde M."/>
            <person name="Galperin M.Y."/>
            <person name="Jogler C."/>
        </authorList>
    </citation>
    <scope>NUCLEOTIDE SEQUENCE [LARGE SCALE GENOMIC DNA]</scope>
    <source>
        <strain evidence="3 4">Q31b</strain>
    </source>
</reference>
<evidence type="ECO:0000259" key="2">
    <source>
        <dbReference type="Pfam" id="PF22124"/>
    </source>
</evidence>
<dbReference type="PANTHER" id="PTHR31084">
    <property type="entry name" value="ALPHA-L-FUCOSIDASE 2"/>
    <property type="match status" value="1"/>
</dbReference>
<dbReference type="InterPro" id="IPR054363">
    <property type="entry name" value="GH95_cat"/>
</dbReference>
<name>A0A5C6EAC4_9BACT</name>
<dbReference type="InterPro" id="IPR008928">
    <property type="entry name" value="6-hairpin_glycosidase_sf"/>
</dbReference>
<dbReference type="Gene3D" id="1.50.10.10">
    <property type="match status" value="1"/>
</dbReference>
<dbReference type="SUPFAM" id="SSF48208">
    <property type="entry name" value="Six-hairpin glycosidases"/>
    <property type="match status" value="1"/>
</dbReference>
<dbReference type="InterPro" id="IPR012341">
    <property type="entry name" value="6hp_glycosidase-like_sf"/>
</dbReference>
<gene>
    <name evidence="3" type="ORF">Q31b_06160</name>
</gene>
<sequence length="300" mass="34069">MADTDLRDRVLYPLLVRAVNYYLHFLVEESDGYLHLPKTFSPEYRFAEDCSYDLDLLRWGAGRLLELAAEQGIKEPSEPLIPVWQNLKAKLVATHVNETGRMIGRDVSLTGSHRHWSHLLAIYPLRTLTPERREDRELIEWSLNHWHGFGRPMAGYSVTGGACMAALLGDGERAFDFLSRLKSYLHPNTLYSEASVLPVIETPLHGATAIQEMLLQSWGERIRVFPAVPRVWRDVQFDRLRCEGAFLVSARREHAVTTWVDVAAEVGGSVQVQPRLIDPQWSASRDGNQDGLLGDRVEMP</sequence>
<dbReference type="EMBL" id="SJPY01000001">
    <property type="protein sequence ID" value="TWU45444.1"/>
    <property type="molecule type" value="Genomic_DNA"/>
</dbReference>
<dbReference type="Proteomes" id="UP000315471">
    <property type="component" value="Unassembled WGS sequence"/>
</dbReference>